<reference evidence="1 2" key="1">
    <citation type="submission" date="2016-08" db="EMBL/GenBank/DDBJ databases">
        <title>A Parts List for Fungal Cellulosomes Revealed by Comparative Genomics.</title>
        <authorList>
            <consortium name="DOE Joint Genome Institute"/>
            <person name="Haitjema C.H."/>
            <person name="Gilmore S.P."/>
            <person name="Henske J.K."/>
            <person name="Solomon K.V."/>
            <person name="De Groot R."/>
            <person name="Kuo A."/>
            <person name="Mondo S.J."/>
            <person name="Salamov A.A."/>
            <person name="Labutti K."/>
            <person name="Zhao Z."/>
            <person name="Chiniquy J."/>
            <person name="Barry K."/>
            <person name="Brewer H.M."/>
            <person name="Purvine S.O."/>
            <person name="Wright A.T."/>
            <person name="Boxma B."/>
            <person name="Van Alen T."/>
            <person name="Hackstein J.H."/>
            <person name="Baker S.E."/>
            <person name="Grigoriev I.V."/>
            <person name="O'Malley M.A."/>
        </authorList>
    </citation>
    <scope>NUCLEOTIDE SEQUENCE [LARGE SCALE GENOMIC DNA]</scope>
    <source>
        <strain evidence="1 2">S4</strain>
    </source>
</reference>
<evidence type="ECO:0000313" key="2">
    <source>
        <dbReference type="Proteomes" id="UP000193944"/>
    </source>
</evidence>
<accession>A0A1Y1WU75</accession>
<feature type="non-terminal residue" evidence="1">
    <location>
        <position position="75"/>
    </location>
</feature>
<dbReference type="OrthoDB" id="5344169at2759"/>
<dbReference type="AlphaFoldDB" id="A0A1Y1WU75"/>
<evidence type="ECO:0000313" key="1">
    <source>
        <dbReference type="EMBL" id="ORX76858.1"/>
    </source>
</evidence>
<organism evidence="1 2">
    <name type="scientific">Anaeromyces robustus</name>
    <dbReference type="NCBI Taxonomy" id="1754192"/>
    <lineage>
        <taxon>Eukaryota</taxon>
        <taxon>Fungi</taxon>
        <taxon>Fungi incertae sedis</taxon>
        <taxon>Chytridiomycota</taxon>
        <taxon>Chytridiomycota incertae sedis</taxon>
        <taxon>Neocallimastigomycetes</taxon>
        <taxon>Neocallimastigales</taxon>
        <taxon>Neocallimastigaceae</taxon>
        <taxon>Anaeromyces</taxon>
    </lineage>
</organism>
<dbReference type="STRING" id="1754192.A0A1Y1WU75"/>
<reference evidence="1 2" key="2">
    <citation type="submission" date="2016-08" db="EMBL/GenBank/DDBJ databases">
        <title>Pervasive Adenine N6-methylation of Active Genes in Fungi.</title>
        <authorList>
            <consortium name="DOE Joint Genome Institute"/>
            <person name="Mondo S.J."/>
            <person name="Dannebaum R.O."/>
            <person name="Kuo R.C."/>
            <person name="Labutti K."/>
            <person name="Haridas S."/>
            <person name="Kuo A."/>
            <person name="Salamov A."/>
            <person name="Ahrendt S.R."/>
            <person name="Lipzen A."/>
            <person name="Sullivan W."/>
            <person name="Andreopoulos W.B."/>
            <person name="Clum A."/>
            <person name="Lindquist E."/>
            <person name="Daum C."/>
            <person name="Ramamoorthy G.K."/>
            <person name="Gryganskyi A."/>
            <person name="Culley D."/>
            <person name="Magnuson J.K."/>
            <person name="James T.Y."/>
            <person name="O'Malley M.A."/>
            <person name="Stajich J.E."/>
            <person name="Spatafora J.W."/>
            <person name="Visel A."/>
            <person name="Grigoriev I.V."/>
        </authorList>
    </citation>
    <scope>NUCLEOTIDE SEQUENCE [LARGE SCALE GENOMIC DNA]</scope>
    <source>
        <strain evidence="1 2">S4</strain>
    </source>
</reference>
<sequence>MNIDVANSNILLNNNDIFTSPIITFTNVNRNNVIATSTHTLSGSDNNNLSVFKLPEPYITQKMFSENEFQKTQLN</sequence>
<dbReference type="Proteomes" id="UP000193944">
    <property type="component" value="Unassembled WGS sequence"/>
</dbReference>
<gene>
    <name evidence="1" type="ORF">BCR32DRAFT_329167</name>
</gene>
<comment type="caution">
    <text evidence="1">The sequence shown here is derived from an EMBL/GenBank/DDBJ whole genome shotgun (WGS) entry which is preliminary data.</text>
</comment>
<proteinExistence type="predicted"/>
<dbReference type="EMBL" id="MCFG01000275">
    <property type="protein sequence ID" value="ORX76858.1"/>
    <property type="molecule type" value="Genomic_DNA"/>
</dbReference>
<protein>
    <submittedName>
        <fullName evidence="1">Uncharacterized protein</fullName>
    </submittedName>
</protein>
<keyword evidence="2" id="KW-1185">Reference proteome</keyword>
<name>A0A1Y1WU75_9FUNG</name>